<reference evidence="2" key="1">
    <citation type="submission" date="2023-05" db="EMBL/GenBank/DDBJ databases">
        <title>Whole genome sequence of Commensalibacter sp.</title>
        <authorList>
            <person name="Charoenyingcharoen P."/>
            <person name="Yukphan P."/>
        </authorList>
    </citation>
    <scope>NUCLEOTIDE SEQUENCE</scope>
    <source>
        <strain evidence="2">TBRC 10068</strain>
    </source>
</reference>
<accession>A0ABT6Q556</accession>
<proteinExistence type="predicted"/>
<gene>
    <name evidence="2" type="ORF">QJV33_01790</name>
</gene>
<evidence type="ECO:0000256" key="1">
    <source>
        <dbReference type="SAM" id="Phobius"/>
    </source>
</evidence>
<dbReference type="Proteomes" id="UP001431775">
    <property type="component" value="Unassembled WGS sequence"/>
</dbReference>
<sequence length="179" mass="20421">MNFKRYITKLKIAYCFSWMIVGLLFLTHNGIAKETSLTSQWRVYQNSRFHYQICYPPFMIPQGEAENGDGQIFLAKDGATIRVYGSNSLNILYHNDFEKMILEVSHSVLGDAGRITYRTSHSRWAIVSGYDKDGNIVYMKLLKGTDGQAMVALLTYSETLESRYNSLSVKIATCFKAIE</sequence>
<name>A0ABT6Q556_9PROT</name>
<evidence type="ECO:0000313" key="3">
    <source>
        <dbReference type="Proteomes" id="UP001431775"/>
    </source>
</evidence>
<protein>
    <submittedName>
        <fullName evidence="2">Uncharacterized protein</fullName>
    </submittedName>
</protein>
<keyword evidence="3" id="KW-1185">Reference proteome</keyword>
<comment type="caution">
    <text evidence="2">The sequence shown here is derived from an EMBL/GenBank/DDBJ whole genome shotgun (WGS) entry which is preliminary data.</text>
</comment>
<evidence type="ECO:0000313" key="2">
    <source>
        <dbReference type="EMBL" id="MDI2112031.1"/>
    </source>
</evidence>
<dbReference type="EMBL" id="JASBAN010000001">
    <property type="protein sequence ID" value="MDI2112031.1"/>
    <property type="molecule type" value="Genomic_DNA"/>
</dbReference>
<keyword evidence="1" id="KW-0812">Transmembrane</keyword>
<keyword evidence="1" id="KW-1133">Transmembrane helix</keyword>
<organism evidence="2 3">
    <name type="scientific">Commensalibacter nepenthis</name>
    <dbReference type="NCBI Taxonomy" id="3043872"/>
    <lineage>
        <taxon>Bacteria</taxon>
        <taxon>Pseudomonadati</taxon>
        <taxon>Pseudomonadota</taxon>
        <taxon>Alphaproteobacteria</taxon>
        <taxon>Acetobacterales</taxon>
        <taxon>Acetobacteraceae</taxon>
    </lineage>
</organism>
<keyword evidence="1" id="KW-0472">Membrane</keyword>
<dbReference type="RefSeq" id="WP_281461708.1">
    <property type="nucleotide sequence ID" value="NZ_JASBAN010000001.1"/>
</dbReference>
<feature type="transmembrane region" description="Helical" evidence="1">
    <location>
        <begin position="12"/>
        <end position="31"/>
    </location>
</feature>